<dbReference type="InterPro" id="IPR038488">
    <property type="entry name" value="Integrase_DNA-bd_sf"/>
</dbReference>
<dbReference type="PANTHER" id="PTHR30629">
    <property type="entry name" value="PROPHAGE INTEGRASE"/>
    <property type="match status" value="1"/>
</dbReference>
<evidence type="ECO:0000256" key="5">
    <source>
        <dbReference type="PROSITE-ProRule" id="PRU01248"/>
    </source>
</evidence>
<dbReference type="Gene3D" id="3.30.160.390">
    <property type="entry name" value="Integrase, DNA-binding domain"/>
    <property type="match status" value="1"/>
</dbReference>
<dbReference type="Gene3D" id="1.10.150.130">
    <property type="match status" value="1"/>
</dbReference>
<comment type="caution">
    <text evidence="8">The sequence shown here is derived from an EMBL/GenBank/DDBJ whole genome shotgun (WGS) entry which is preliminary data.</text>
</comment>
<evidence type="ECO:0000313" key="9">
    <source>
        <dbReference type="Proteomes" id="UP000194003"/>
    </source>
</evidence>
<proteinExistence type="inferred from homology"/>
<dbReference type="GO" id="GO:0015074">
    <property type="term" value="P:DNA integration"/>
    <property type="evidence" value="ECO:0007669"/>
    <property type="project" value="UniProtKB-KW"/>
</dbReference>
<dbReference type="InterPro" id="IPR013762">
    <property type="entry name" value="Integrase-like_cat_sf"/>
</dbReference>
<dbReference type="Gene3D" id="1.10.443.10">
    <property type="entry name" value="Intergrase catalytic core"/>
    <property type="match status" value="1"/>
</dbReference>
<gene>
    <name evidence="8" type="ORF">MAIT1_00001</name>
</gene>
<dbReference type="InterPro" id="IPR025166">
    <property type="entry name" value="Integrase_DNA_bind_dom"/>
</dbReference>
<dbReference type="PANTHER" id="PTHR30629:SF2">
    <property type="entry name" value="PROPHAGE INTEGRASE INTS-RELATED"/>
    <property type="match status" value="1"/>
</dbReference>
<dbReference type="InterPro" id="IPR053876">
    <property type="entry name" value="Phage_int_M"/>
</dbReference>
<dbReference type="GO" id="GO:0006310">
    <property type="term" value="P:DNA recombination"/>
    <property type="evidence" value="ECO:0007669"/>
    <property type="project" value="UniProtKB-KW"/>
</dbReference>
<dbReference type="SUPFAM" id="SSF56349">
    <property type="entry name" value="DNA breaking-rejoining enzymes"/>
    <property type="match status" value="1"/>
</dbReference>
<dbReference type="Pfam" id="PF22022">
    <property type="entry name" value="Phage_int_M"/>
    <property type="match status" value="1"/>
</dbReference>
<protein>
    <submittedName>
        <fullName evidence="8">Putative integrase family protein</fullName>
    </submittedName>
</protein>
<reference evidence="8 9" key="1">
    <citation type="journal article" date="2016" name="BMC Genomics">
        <title>Combined genomic and structural analyses of a cultured magnetotactic bacterium reveals its niche adaptation to a dynamic environment.</title>
        <authorList>
            <person name="Araujo A.C."/>
            <person name="Morillo V."/>
            <person name="Cypriano J."/>
            <person name="Teixeira L.C."/>
            <person name="Leao P."/>
            <person name="Lyra S."/>
            <person name="Almeida L.G."/>
            <person name="Bazylinski D.A."/>
            <person name="Vasconcellos A.T."/>
            <person name="Abreu F."/>
            <person name="Lins U."/>
        </authorList>
    </citation>
    <scope>NUCLEOTIDE SEQUENCE [LARGE SCALE GENOMIC DNA]</scope>
    <source>
        <strain evidence="8 9">IT-1</strain>
    </source>
</reference>
<evidence type="ECO:0000256" key="1">
    <source>
        <dbReference type="ARBA" id="ARBA00008857"/>
    </source>
</evidence>
<evidence type="ECO:0000259" key="7">
    <source>
        <dbReference type="PROSITE" id="PS51900"/>
    </source>
</evidence>
<keyword evidence="4" id="KW-0233">DNA recombination</keyword>
<name>A0A1Y2K8L5_9PROT</name>
<dbReference type="InterPro" id="IPR010998">
    <property type="entry name" value="Integrase_recombinase_N"/>
</dbReference>
<comment type="similarity">
    <text evidence="1">Belongs to the 'phage' integrase family.</text>
</comment>
<dbReference type="InterPro" id="IPR011010">
    <property type="entry name" value="DNA_brk_join_enz"/>
</dbReference>
<feature type="domain" description="Core-binding (CB)" evidence="7">
    <location>
        <begin position="98"/>
        <end position="179"/>
    </location>
</feature>
<dbReference type="OrthoDB" id="9795573at2"/>
<evidence type="ECO:0000256" key="2">
    <source>
        <dbReference type="ARBA" id="ARBA00022908"/>
    </source>
</evidence>
<organism evidence="8 9">
    <name type="scientific">Magnetofaba australis IT-1</name>
    <dbReference type="NCBI Taxonomy" id="1434232"/>
    <lineage>
        <taxon>Bacteria</taxon>
        <taxon>Pseudomonadati</taxon>
        <taxon>Pseudomonadota</taxon>
        <taxon>Magnetococcia</taxon>
        <taxon>Magnetococcales</taxon>
        <taxon>Magnetococcaceae</taxon>
        <taxon>Magnetofaba</taxon>
    </lineage>
</organism>
<dbReference type="Proteomes" id="UP000194003">
    <property type="component" value="Unassembled WGS sequence"/>
</dbReference>
<evidence type="ECO:0000313" key="8">
    <source>
        <dbReference type="EMBL" id="OSM07081.1"/>
    </source>
</evidence>
<dbReference type="EMBL" id="LVJN01000015">
    <property type="protein sequence ID" value="OSM07081.1"/>
    <property type="molecule type" value="Genomic_DNA"/>
</dbReference>
<accession>A0A1Y2K8L5</accession>
<evidence type="ECO:0000259" key="6">
    <source>
        <dbReference type="PROSITE" id="PS51898"/>
    </source>
</evidence>
<dbReference type="InterPro" id="IPR002104">
    <property type="entry name" value="Integrase_catalytic"/>
</dbReference>
<dbReference type="InterPro" id="IPR044068">
    <property type="entry name" value="CB"/>
</dbReference>
<dbReference type="CDD" id="cd00801">
    <property type="entry name" value="INT_P4_C"/>
    <property type="match status" value="1"/>
</dbReference>
<evidence type="ECO:0000256" key="4">
    <source>
        <dbReference type="ARBA" id="ARBA00023172"/>
    </source>
</evidence>
<keyword evidence="2" id="KW-0229">DNA integration</keyword>
<keyword evidence="3 5" id="KW-0238">DNA-binding</keyword>
<feature type="domain" description="Tyr recombinase" evidence="6">
    <location>
        <begin position="203"/>
        <end position="386"/>
    </location>
</feature>
<dbReference type="GO" id="GO:0003677">
    <property type="term" value="F:DNA binding"/>
    <property type="evidence" value="ECO:0007669"/>
    <property type="project" value="UniProtKB-UniRule"/>
</dbReference>
<sequence>MPLTDTEIRRVKAEGKTLKLTDGGGMYLEVSPTGRKWWRLKYRFGGKEKRLALGVYPDVTLKAARQKRGDARRLLADGVDPGQHRKAQKAAAIADEQGAFETVAMEWYAKHAPNWTDSNAKRLLSLFKRDIFPWIGARPIGEITPPELLKVLRRIESRGAVETAHRARANCGQVFRYAVAIGLAERDPTGDLKGALPPVKSKRMATIIDPKMIGELLRDIDRYEGSFITRCALKLAPLTFARPGELRHAEWSEIGIEAKEWRIPAGKMKAREMHIVPLSRQALEILAEIKPLTGNGRYVFPGVRSAARPMSENTVLAALRRLGYEKGQMTGHGFRAMASTRLNEMGWPADVIERQLAHAERNEVRAAYNHAQHLAERVKMMQAWADYLDALRDGADILPFKRQA</sequence>
<dbReference type="Pfam" id="PF00589">
    <property type="entry name" value="Phage_integrase"/>
    <property type="match status" value="1"/>
</dbReference>
<dbReference type="PROSITE" id="PS51898">
    <property type="entry name" value="TYR_RECOMBINASE"/>
    <property type="match status" value="1"/>
</dbReference>
<dbReference type="Pfam" id="PF13356">
    <property type="entry name" value="Arm-DNA-bind_3"/>
    <property type="match status" value="1"/>
</dbReference>
<dbReference type="InterPro" id="IPR050808">
    <property type="entry name" value="Phage_Integrase"/>
</dbReference>
<dbReference type="RefSeq" id="WP_085441030.1">
    <property type="nucleotide sequence ID" value="NZ_LVJN01000015.1"/>
</dbReference>
<evidence type="ECO:0000256" key="3">
    <source>
        <dbReference type="ARBA" id="ARBA00023125"/>
    </source>
</evidence>
<dbReference type="AlphaFoldDB" id="A0A1Y2K8L5"/>
<dbReference type="PROSITE" id="PS51900">
    <property type="entry name" value="CB"/>
    <property type="match status" value="1"/>
</dbReference>
<keyword evidence="9" id="KW-1185">Reference proteome</keyword>